<comment type="similarity">
    <text evidence="1">Belongs to the 'phage' integrase family.</text>
</comment>
<dbReference type="InterPro" id="IPR025269">
    <property type="entry name" value="SAM-like_dom"/>
</dbReference>
<reference evidence="5 6" key="1">
    <citation type="submission" date="2019-09" db="EMBL/GenBank/DDBJ databases">
        <title>Genome sequence and assembly of Adhaeribacter sp.</title>
        <authorList>
            <person name="Chhetri G."/>
        </authorList>
    </citation>
    <scope>NUCLEOTIDE SEQUENCE [LARGE SCALE GENOMIC DNA]</scope>
    <source>
        <strain evidence="5 6">DK36</strain>
    </source>
</reference>
<dbReference type="GO" id="GO:0003677">
    <property type="term" value="F:DNA binding"/>
    <property type="evidence" value="ECO:0007669"/>
    <property type="project" value="UniProtKB-KW"/>
</dbReference>
<dbReference type="Pfam" id="PF17293">
    <property type="entry name" value="Arm-DNA-bind_5"/>
    <property type="match status" value="1"/>
</dbReference>
<dbReference type="InterPro" id="IPR013762">
    <property type="entry name" value="Integrase-like_cat_sf"/>
</dbReference>
<dbReference type="EMBL" id="VWSF01000001">
    <property type="protein sequence ID" value="KAA5549212.1"/>
    <property type="molecule type" value="Genomic_DNA"/>
</dbReference>
<dbReference type="InterPro" id="IPR010998">
    <property type="entry name" value="Integrase_recombinase_N"/>
</dbReference>
<evidence type="ECO:0000313" key="5">
    <source>
        <dbReference type="EMBL" id="KAA5549212.1"/>
    </source>
</evidence>
<keyword evidence="6" id="KW-1185">Reference proteome</keyword>
<dbReference type="RefSeq" id="WP_150086208.1">
    <property type="nucleotide sequence ID" value="NZ_VWSF01000001.1"/>
</dbReference>
<dbReference type="InterPro" id="IPR050090">
    <property type="entry name" value="Tyrosine_recombinase_XerCD"/>
</dbReference>
<organism evidence="5 6">
    <name type="scientific">Adhaeribacter rhizoryzae</name>
    <dbReference type="NCBI Taxonomy" id="2607907"/>
    <lineage>
        <taxon>Bacteria</taxon>
        <taxon>Pseudomonadati</taxon>
        <taxon>Bacteroidota</taxon>
        <taxon>Cytophagia</taxon>
        <taxon>Cytophagales</taxon>
        <taxon>Hymenobacteraceae</taxon>
        <taxon>Adhaeribacter</taxon>
    </lineage>
</organism>
<dbReference type="Proteomes" id="UP000323426">
    <property type="component" value="Unassembled WGS sequence"/>
</dbReference>
<dbReference type="PANTHER" id="PTHR30349">
    <property type="entry name" value="PHAGE INTEGRASE-RELATED"/>
    <property type="match status" value="1"/>
</dbReference>
<keyword evidence="2" id="KW-0238">DNA-binding</keyword>
<evidence type="ECO:0000256" key="3">
    <source>
        <dbReference type="ARBA" id="ARBA00023172"/>
    </source>
</evidence>
<proteinExistence type="inferred from homology"/>
<accession>A0A5M6DSK6</accession>
<dbReference type="GO" id="GO:0006310">
    <property type="term" value="P:DNA recombination"/>
    <property type="evidence" value="ECO:0007669"/>
    <property type="project" value="UniProtKB-KW"/>
</dbReference>
<feature type="domain" description="Tyr recombinase" evidence="4">
    <location>
        <begin position="218"/>
        <end position="404"/>
    </location>
</feature>
<dbReference type="Gene3D" id="1.10.443.10">
    <property type="entry name" value="Intergrase catalytic core"/>
    <property type="match status" value="1"/>
</dbReference>
<gene>
    <name evidence="5" type="ORF">F0145_01060</name>
</gene>
<dbReference type="InterPro" id="IPR035386">
    <property type="entry name" value="Arm-DNA-bind_5"/>
</dbReference>
<evidence type="ECO:0000256" key="1">
    <source>
        <dbReference type="ARBA" id="ARBA00008857"/>
    </source>
</evidence>
<keyword evidence="3" id="KW-0233">DNA recombination</keyword>
<dbReference type="CDD" id="cd01185">
    <property type="entry name" value="INTN1_C_like"/>
    <property type="match status" value="1"/>
</dbReference>
<protein>
    <submittedName>
        <fullName evidence="5">Site-specific integrase</fullName>
    </submittedName>
</protein>
<name>A0A5M6DSK6_9BACT</name>
<dbReference type="InterPro" id="IPR002104">
    <property type="entry name" value="Integrase_catalytic"/>
</dbReference>
<dbReference type="Gene3D" id="1.10.150.130">
    <property type="match status" value="1"/>
</dbReference>
<evidence type="ECO:0000313" key="6">
    <source>
        <dbReference type="Proteomes" id="UP000323426"/>
    </source>
</evidence>
<evidence type="ECO:0000256" key="2">
    <source>
        <dbReference type="ARBA" id="ARBA00023125"/>
    </source>
</evidence>
<comment type="caution">
    <text evidence="5">The sequence shown here is derived from an EMBL/GenBank/DDBJ whole genome shotgun (WGS) entry which is preliminary data.</text>
</comment>
<dbReference type="Pfam" id="PF00589">
    <property type="entry name" value="Phage_integrase"/>
    <property type="match status" value="1"/>
</dbReference>
<dbReference type="AlphaFoldDB" id="A0A5M6DSK6"/>
<dbReference type="PANTHER" id="PTHR30349:SF64">
    <property type="entry name" value="PROPHAGE INTEGRASE INTD-RELATED"/>
    <property type="match status" value="1"/>
</dbReference>
<dbReference type="SUPFAM" id="SSF56349">
    <property type="entry name" value="DNA breaking-rejoining enzymes"/>
    <property type="match status" value="1"/>
</dbReference>
<dbReference type="PROSITE" id="PS51898">
    <property type="entry name" value="TYR_RECOMBINASE"/>
    <property type="match status" value="1"/>
</dbReference>
<sequence>MATINFTLNHQKKDSKGLIPVWMVLNFNGIRIRKATKAKLKEKYWVEKTQRIKAPLKGEPSNNHAEFNTILDNTEKKVQGIFNHALLNGIPLTKEYVESQLSNKFSAQPQAKDFFTCFEEFIEANKPLKAKRTIMGYVTTVNFLKGFQNDLKLQIRFDNITLEWFDKLRTYAFKEKEVKDNYFSTLINRLKAFLGWATDRGYNENLAYKKFSTMEREGDIICLYEKELFSLYVFKYESKRLEQVRDVYCFGCFTGLRFSDLFDLRREHIKNGEIQKTIIKTRQFQRIPLNDYALAILDKYQDYPNPLPVISAQKFNTYIKEACQLAGIDELITITSYSGGKVIEKTVPKYELITSHTARKTFTTNSLIFGLNETLVKKITGHKKDKNFQRYVKFADEYLKEESNKAWNKRK</sequence>
<evidence type="ECO:0000259" key="4">
    <source>
        <dbReference type="PROSITE" id="PS51898"/>
    </source>
</evidence>
<dbReference type="InterPro" id="IPR011010">
    <property type="entry name" value="DNA_brk_join_enz"/>
</dbReference>
<dbReference type="Pfam" id="PF13102">
    <property type="entry name" value="Phage_int_SAM_5"/>
    <property type="match status" value="1"/>
</dbReference>
<dbReference type="GO" id="GO:0015074">
    <property type="term" value="P:DNA integration"/>
    <property type="evidence" value="ECO:0007669"/>
    <property type="project" value="InterPro"/>
</dbReference>